<dbReference type="EMBL" id="BCMY01000003">
    <property type="protein sequence ID" value="GAQ38099.1"/>
    <property type="molecule type" value="Genomic_DNA"/>
</dbReference>
<dbReference type="Proteomes" id="UP000068243">
    <property type="component" value="Unassembled WGS sequence"/>
</dbReference>
<sequence>MGSTDPYRLGRDVIASTRLNLQHYIWKESIGYLLHPSIRFPDASSNSDISIADVGTGTGIWLLDLHRQYPNATLHGFDISSEQYPAPGFLPSNISLRHLNILEEIPEEYVEKYDVVHARLLVQVVLQAGGDPRPVIRNLMRLVKPGGYIQWEEPNDDAGNRPLVKSDPETTVSENSEELMKRIDGKFRSKMPSWSIHLASTLAEQGLRDVLRDECHPGTYTLILDQMNYLGLFGELISKVPGEEKGELNELLEKAAVEARGGVAWKVRRFVFLARK</sequence>
<protein>
    <recommendedName>
        <fullName evidence="1">Methyltransferase domain-containing protein</fullName>
    </recommendedName>
</protein>
<reference evidence="3" key="1">
    <citation type="journal article" date="2016" name="Genome Announc.">
        <title>Draft genome sequence of Aspergillus niger strain An76.</title>
        <authorList>
            <person name="Gong W."/>
            <person name="Cheng Z."/>
            <person name="Zhang H."/>
            <person name="Liu L."/>
            <person name="Gao P."/>
            <person name="Wang L."/>
        </authorList>
    </citation>
    <scope>NUCLEOTIDE SEQUENCE [LARGE SCALE GENOMIC DNA]</scope>
    <source>
        <strain evidence="3">An76</strain>
    </source>
</reference>
<gene>
    <name evidence="2" type="ORF">ABL_02477</name>
</gene>
<dbReference type="VEuPathDB" id="FungiDB:ATCC64974_81360"/>
<dbReference type="AlphaFoldDB" id="A0A100IBC0"/>
<proteinExistence type="predicted"/>
<accession>A0A100IBC0</accession>
<organism evidence="2 3">
    <name type="scientific">Aspergillus niger</name>
    <dbReference type="NCBI Taxonomy" id="5061"/>
    <lineage>
        <taxon>Eukaryota</taxon>
        <taxon>Fungi</taxon>
        <taxon>Dikarya</taxon>
        <taxon>Ascomycota</taxon>
        <taxon>Pezizomycotina</taxon>
        <taxon>Eurotiomycetes</taxon>
        <taxon>Eurotiomycetidae</taxon>
        <taxon>Eurotiales</taxon>
        <taxon>Aspergillaceae</taxon>
        <taxon>Aspergillus</taxon>
        <taxon>Aspergillus subgen. Circumdati</taxon>
    </lineage>
</organism>
<dbReference type="Pfam" id="PF13847">
    <property type="entry name" value="Methyltransf_31"/>
    <property type="match status" value="1"/>
</dbReference>
<comment type="caution">
    <text evidence="2">The sequence shown here is derived from an EMBL/GenBank/DDBJ whole genome shotgun (WGS) entry which is preliminary data.</text>
</comment>
<dbReference type="InterPro" id="IPR025714">
    <property type="entry name" value="Methyltranfer_dom"/>
</dbReference>
<dbReference type="CDD" id="cd02440">
    <property type="entry name" value="AdoMet_MTases"/>
    <property type="match status" value="1"/>
</dbReference>
<feature type="domain" description="Methyltransferase" evidence="1">
    <location>
        <begin position="46"/>
        <end position="178"/>
    </location>
</feature>
<dbReference type="Gene3D" id="3.40.50.150">
    <property type="entry name" value="Vaccinia Virus protein VP39"/>
    <property type="match status" value="1"/>
</dbReference>
<dbReference type="OrthoDB" id="417697at2759"/>
<name>A0A100IBC0_ASPNG</name>
<dbReference type="VEuPathDB" id="FungiDB:ASPNIDRAFT2_51161"/>
<dbReference type="PANTHER" id="PTHR43591:SF96">
    <property type="entry name" value="PUTATIVE-RELATED"/>
    <property type="match status" value="1"/>
</dbReference>
<dbReference type="InterPro" id="IPR029063">
    <property type="entry name" value="SAM-dependent_MTases_sf"/>
</dbReference>
<dbReference type="VEuPathDB" id="FungiDB:M747DRAFT_362729"/>
<evidence type="ECO:0000313" key="2">
    <source>
        <dbReference type="EMBL" id="GAQ38099.1"/>
    </source>
</evidence>
<dbReference type="VEuPathDB" id="FungiDB:An04g06270"/>
<dbReference type="SUPFAM" id="SSF53335">
    <property type="entry name" value="S-adenosyl-L-methionine-dependent methyltransferases"/>
    <property type="match status" value="1"/>
</dbReference>
<evidence type="ECO:0000313" key="3">
    <source>
        <dbReference type="Proteomes" id="UP000068243"/>
    </source>
</evidence>
<dbReference type="OMA" id="IWKENMG"/>
<evidence type="ECO:0000259" key="1">
    <source>
        <dbReference type="Pfam" id="PF13847"/>
    </source>
</evidence>
<dbReference type="PANTHER" id="PTHR43591">
    <property type="entry name" value="METHYLTRANSFERASE"/>
    <property type="match status" value="1"/>
</dbReference>